<keyword evidence="4" id="KW-1003">Cell membrane</keyword>
<dbReference type="Pfam" id="PF00530">
    <property type="entry name" value="SRCR"/>
    <property type="match status" value="14"/>
</dbReference>
<feature type="domain" description="EGF-like" evidence="20">
    <location>
        <begin position="897"/>
        <end position="935"/>
    </location>
</feature>
<evidence type="ECO:0000256" key="3">
    <source>
        <dbReference type="ARBA" id="ARBA00004651"/>
    </source>
</evidence>
<dbReference type="InterPro" id="IPR036772">
    <property type="entry name" value="SRCR-like_dom_sf"/>
</dbReference>
<evidence type="ECO:0000256" key="14">
    <source>
        <dbReference type="ARBA" id="ARBA00023170"/>
    </source>
</evidence>
<dbReference type="InterPro" id="IPR013032">
    <property type="entry name" value="EGF-like_CS"/>
</dbReference>
<keyword evidence="14" id="KW-0675">Receptor</keyword>
<dbReference type="GO" id="GO:0005886">
    <property type="term" value="C:plasma membrane"/>
    <property type="evidence" value="ECO:0007669"/>
    <property type="project" value="UniProtKB-SubCell"/>
</dbReference>
<feature type="disulfide bond" evidence="17">
    <location>
        <begin position="1319"/>
        <end position="1383"/>
    </location>
</feature>
<dbReference type="Gene3D" id="2.40.155.10">
    <property type="entry name" value="Green fluorescent protein"/>
    <property type="match status" value="1"/>
</dbReference>
<feature type="domain" description="SRCR" evidence="23">
    <location>
        <begin position="1454"/>
        <end position="1564"/>
    </location>
</feature>
<feature type="domain" description="EGF-like" evidence="20">
    <location>
        <begin position="1689"/>
        <end position="1729"/>
    </location>
</feature>
<feature type="domain" description="EGF-like" evidence="20">
    <location>
        <begin position="1814"/>
        <end position="1854"/>
    </location>
</feature>
<comment type="caution">
    <text evidence="25">The sequence shown here is derived from an EMBL/GenBank/DDBJ whole genome shotgun (WGS) entry which is preliminary data.</text>
</comment>
<evidence type="ECO:0000256" key="8">
    <source>
        <dbReference type="ARBA" id="ARBA00022729"/>
    </source>
</evidence>
<feature type="disulfide bond" evidence="17">
    <location>
        <begin position="1502"/>
        <end position="1563"/>
    </location>
</feature>
<sequence length="4297" mass="464370">MIISPAADKDIDECVEGSPCDENAVCHDEDGSFTCVCNEGYSGNGIVCTDVDECETGHSCHQNADCINNPGSFSCQCHNMFQGDGFNCTNSNYFDIRLRGLGSPWKGRVEILYDVTNNYWGTLCGYNIPSAQVICRQLGFFHGYLQQQYQVRLVDGNPWEGRVEILIDLASRHWILVHWILSVMKVRFVAQLVPVSVTLATGALEDGVALAVTTDYTLVNCHATCSFRCQQFTFWPTEKDVNECVEGTHSCNANANCVDTDGSYVCECRLDFTGDGWTCSCCTDGAIALGSTSAAGTVKVCYNNTYGTVCDDYWDDLDASVVCNYLGLSGTGSVAVKNARFGEGSGPILLDDLHCTGSEASLLDCNRSAALYASNCEHREDAGVRCQANCELGSVRLAVDETQQLYLQPSSYPPYYYVKGELHRGRVTVCDDSGGYRTLIVCDDSWTDNVAAVVCRELGFSPFGAIALQSSSFPLSEDHYVGTAVQAVVSVNCAGSEAGLRDCTWIETNIDIDGRCFIDQVAEAVCQDYSVGEGDCTTGDMRLADFTDSPEGATRSGQLQVCVNGAWGAVCSDTQFGYAEMVVACSHMGFSTTDPVLKNPIIAPDLLPIFLDSLFCSGSEVTLLDCPPAPYGLHQCSTRETVHLQCRDTNECHLSNGGCQQNCVNTLGSYYCNCYQGFSLGADGFICTAAVHETPRGSSVRGFLLNKTQCNGSEESILECSTLGDKLGIPVECPSSMVAAVVCGGALALDPSVFSSDGVPSEVGFSCTGNETNLLDCSTSISTCSPLHQAAVLCQDPDTTHVDNCTHGSLRLVNGTHQVGVAEGRLELCLNQVWGTVCGDQIGVTEATVACRQMEGFSDEGAVVVDLLEVGTGPIFLEDLVCDGSESSLLECAEKADIDECADDPCDSNAVCSNMQGSFECTCIHGFTGNGTHCDDVDECLSDSDSNCTQGCNNTRGGYDCFCLDGFLLKSDGYNCADIDECYTDMDNCSSDAQCSNNVGNYTCECIAGYTGDGFNCTDIDECMEGTGNCDVNAECINSIPLYSCECSSGYDGNGTVCEDIDECVSGEDDCDVNAECTNTDGGYNCSCRQGFHGNGSFCYCVEGHSQLVNGSVPSEGRVEVCHNNSYGTVCDDFWDTLDARVVCRQLGFDNGTAAVVVVESSAAGGDQFVLDDVHCNGSESSLLDCQHSPLYVHNCHSTEVAGVSCYNELCAENSIRLFLGDDDIAFYHGEFDPAFYHDKDRLTRGRVEYCTNQTYHGICGDDWRRAQASVVCRELGLSPYVDSTEEGNCSTGEVRLNGSSPLEGRVEICINNAWGTICGNQLSSSDPVIICQSLGYPFTDAYPIPLPDTPYGSGPIFLDNLDCDGSEEGVLNCLYSVGVHSCSHDQDVAVKCVDRNECLPDNGYYVDECGESQGPCHKNATCTNTNGSFICECNLGFYGSGVNCTETCIDGVVGLVSSSDLITSTPGGQLRAGRVEVCLNHSTGRVCDDSQWGEEDAAVVCHQLGFSLYGSRVLFEEYATCVILLDHVNCSGSENRLFDCQFTISDSTSVSGGCQDHAGVICEDNSTVYSNCTTGDIRLAQGTTNFIGAENSTVQGRLEVCINHAWGSVCGDDFFDTNDAAVACRQLGGLTFEDGGVYGFAVPGSGPVFLEKLHCGEDDGSLFDCQSFSTDKPSTCDHTSDVGILCKDIDECSLHGGICDHICNNSVGGFECECHPGFAVGDDGTTCFDFDECNNEAHNCDYNAVCNNTIGNYSCICNDGYEGEGYMGLCTDIDECLDPSLVCHQFAYCNNTMGGYNCSCRRGFTGDGFNCTDVDECVTGSNNCHMNALCNNTEGSFMCICSAGYSGSGTFCEDVDECELGNDQCHQDYGICTNTDGGYNCSCKDGFLGDGITCENIDECQRNEDECHEEAECKDTIGSYNCTCNAGYTGDGFNCTDIDECEEMLHDCHIFAECINIPGFYNCCCLETFEGNGTFCTCTDGRVRLENGSSREGRVEVCFNGRYDTVCDDFWDELEASIICRQLNFTVNETNAVPVRGGVYGEGEGQVLLDDLLCQGDEENLMDCSQYSGGTHSCDHSQDAGIRCEAACTENSVRLMLGDGIEFYRTVDHRQAVFFNDTLSRGRVEVCRGGEFRAVCADSGHMWDNHDAMVICRELGLSPYGLDTKRSNCSDGDLQLVGGVNPREGRVEVCFSQAWGSICPNSFGGDDAAVICRQLNQTLGNLGPGGEPVIQTEFGLGEGPVFLDELKCTSDNERLLDCPSLFFLSRCSQQDVGVRCNDIDDCESGLSNCADNARCVDQVEGFGCQCVEGYTGDGFNDCTNIDECGIEQDQCEHSCTDTEGSYNCTCGPGFTLAPDGLNCLDVDECETVSCTGLDLVCVNNRGSYSCQCMPGYSNSSEYNNCTNIDECSMNTTMCHDLAQCVNTNGSYTCKCMTGYEGNGVDNCSDVNECILKHNCSRFADCSNTVGSFMCTCQQGYVEQANGTICLCADWDIRLMHGSVDSEGRVGVCFNNEYGAVCDDLWDDLDSGVVCRQLGYSGTVHDATLRSHFSTERRDIVLDNVICQGTESLLSECSLTHNTSGITSCAATEHAGVRCGQLCMQGEVRLNNLYTPETIEDFFRNPHQLQDLFIREDKKELARGKVEICVDGVWGTICEGETWNNSAASVACHQLGFSRFGALDGDVALADESTVIMYEVTCSGYEDSLASCGHSFSPSPASENLGCDNAFVICQDIATENGNCNTGEVRLVDGIITENKGRVEICLNNAWGTVCNYLFDNLEADVVCRQLGIAEGAHNDSMVYGAGSGPIFLDGLDCKGEETTLLECNPQPNRVFKCTHDHDVGVSCETQCSQGQTTSSSYGNYSWPQGILGNTNYSQRCYYGNLPSQYASCHDKSVSVRRLCDRRGFWRDPDYSQCPTLRRCQLMQLSVMMITTETAVEVAEELQMILSGAPAEDQTADNVGIVANVLATLASGTQITGEAFENAVTVVSDIISWPEDTLAGNSSSIVQSVEWMVQGLLGQASFTPVTVVTDTLEVVIQEKSAEDLGRSGASFESSNSGSLSLPSGVFQTMGTGARIAFAAYTTASLFPVRDMNEQFSIASSVVGVIIDDMNTSSLAQNVTISLSITNGSKVPRCMYWNETSDTWEGYGCTVSRYDEKASKVNCSCNHLTNFGVLANTDPVTCKELTHTPNDDFTECIERTPSVNVSLYDKLTASDFTADPNSNLFRVQESQEIGLLCETEPQFTANWSTSSNTMIPETSVAGDTIQYPTPESAGQFYVHHVSQNVAVLLTQGLLLSDSSPDLGVSSSAAGQYKCEARNVDETDSDTVTIEVNETEYYSSNVVYLRFTSEKTNTAATQLGLASEQMVFQYYSTLIVMSANTVSKEGFCDLELNVSTLHGNYSWEETVVGDNSSSTCQFGPEDGVDLSQGFVQRECLGPHIWADYYGGYCITEVTAKIRELGNRTLATAEDVADVVGQLNDIFSATSPQDQSEGNLEVVLTIFFGAAELSNNVSYTETGSPVVYLHGLLLYSSTVHPGKIVRSFEVISENLVGQENFTNTSFISPNVALSGVQNETEELQVMGIDFDYTLLISALGGSEMKVNTMSTGNSSTVSNTSLSDGSGSGSESGSGHRSSPVNVTTGISEDVSPTYPGNTPESSDETEFYDAKNISIHLPPALFENVTDTSVGVLFTFYTGPALFPVRRSYDEDFPEVISPVIGASLAGLDPPVNLTTNVTIILPFSKLLKESNISSLNTAVVCVSWNFSAADEMGNWSTSGCSLSAVDEEDENGTGIATCTCNHLTNFAILVNIDAREKGKDEEDIGISILSYIGVSLSITGIIISLITLIGAKVEIIQDIFKSDQTSVCFFVAVLPLPLIISAIGTMGTKNNYMIHIQREANHTLGTDSVSGYCFVSDLRLLAGVVLAPMVLVMLFNIFMLVVAFRVIVQQNKKKLFQGGDRHLMKMTVRNIVSLVWLIVLFGVGWLFGLLTIREVSRIFQYLFVILNAFQGFYFFLFIVLNQKEARNFWSGFLTRGLFKSSRLMTSHNKVYGNSSDYKLRGNQGYLTALPANTNPKRNQLVNYLTLPDPATLYASESFVSANDGALEPDNIPLQPVRTIRQGSAVVDDSCIEVTTYFDDEEDMEHTGIIVNKNSTLDEMLPIPGLDSTSSVSDTKNPARTESEHATIENDDTPTPPKRRKRKQRRVSEADINENDQYKPKHHKSKTIASVATRKTEPVANSGRENGVMSAVENGASFRMGAAVLRQTKVTSFGEHRISRQKKVVEPLQAPFEIPNPLYSKEE</sequence>
<dbReference type="Gene3D" id="2.60.220.50">
    <property type="match status" value="2"/>
</dbReference>
<evidence type="ECO:0000256" key="4">
    <source>
        <dbReference type="ARBA" id="ARBA00022475"/>
    </source>
</evidence>
<comment type="caution">
    <text evidence="17">Lacks conserved residue(s) required for the propagation of feature annotation.</text>
</comment>
<feature type="disulfide bond" evidence="17">
    <location>
        <begin position="851"/>
        <end position="912"/>
    </location>
</feature>
<dbReference type="PROSITE" id="PS50026">
    <property type="entry name" value="EGF_3"/>
    <property type="match status" value="20"/>
</dbReference>
<dbReference type="FunFam" id="3.10.250.10:FF:000007">
    <property type="entry name" value="Soluble scavenger receptor cysteine-rich domain-containing protein SSC5D"/>
    <property type="match status" value="4"/>
</dbReference>
<dbReference type="GO" id="GO:0048731">
    <property type="term" value="P:system development"/>
    <property type="evidence" value="ECO:0007669"/>
    <property type="project" value="UniProtKB-ARBA"/>
</dbReference>
<feature type="region of interest" description="Disordered" evidence="18">
    <location>
        <begin position="4155"/>
        <end position="4222"/>
    </location>
</feature>
<dbReference type="GO" id="GO:0004930">
    <property type="term" value="F:G protein-coupled receptor activity"/>
    <property type="evidence" value="ECO:0007669"/>
    <property type="project" value="InterPro"/>
</dbReference>
<evidence type="ECO:0000256" key="17">
    <source>
        <dbReference type="PROSITE-ProRule" id="PRU00196"/>
    </source>
</evidence>
<dbReference type="InterPro" id="IPR013783">
    <property type="entry name" value="Ig-like_fold"/>
</dbReference>
<dbReference type="InterPro" id="IPR000152">
    <property type="entry name" value="EGF-type_Asp/Asn_hydroxyl_site"/>
</dbReference>
<dbReference type="GO" id="GO:0007166">
    <property type="term" value="P:cell surface receptor signaling pathway"/>
    <property type="evidence" value="ECO:0007669"/>
    <property type="project" value="InterPro"/>
</dbReference>
<dbReference type="Pfam" id="PF00002">
    <property type="entry name" value="7tm_2"/>
    <property type="match status" value="1"/>
</dbReference>
<keyword evidence="6 16" id="KW-0245">EGF-like domain</keyword>
<dbReference type="Gene3D" id="3.10.250.10">
    <property type="entry name" value="SRCR-like domain"/>
    <property type="match status" value="16"/>
</dbReference>
<dbReference type="SUPFAM" id="SSF57196">
    <property type="entry name" value="EGF/Laminin"/>
    <property type="match status" value="9"/>
</dbReference>
<dbReference type="InterPro" id="IPR026823">
    <property type="entry name" value="cEGF"/>
</dbReference>
<feature type="domain" description="SRCR" evidence="23">
    <location>
        <begin position="2175"/>
        <end position="2278"/>
    </location>
</feature>
<evidence type="ECO:0000259" key="22">
    <source>
        <dbReference type="PROSITE" id="PS50261"/>
    </source>
</evidence>
<feature type="domain" description="SRCR" evidence="23">
    <location>
        <begin position="2094"/>
        <end position="2157"/>
    </location>
</feature>
<dbReference type="InterPro" id="IPR057244">
    <property type="entry name" value="GAIN_B"/>
</dbReference>
<protein>
    <submittedName>
        <fullName evidence="25">Fibrillin-2</fullName>
    </submittedName>
</protein>
<dbReference type="Pfam" id="PF01825">
    <property type="entry name" value="GPS"/>
    <property type="match status" value="2"/>
</dbReference>
<feature type="domain" description="SRCR" evidence="23">
    <location>
        <begin position="674"/>
        <end position="744"/>
    </location>
</feature>
<keyword evidence="12 19" id="KW-0472">Membrane</keyword>
<dbReference type="InterPro" id="IPR000742">
    <property type="entry name" value="EGF"/>
</dbReference>
<keyword evidence="15" id="KW-0325">Glycoprotein</keyword>
<dbReference type="InterPro" id="IPR017981">
    <property type="entry name" value="GPCR_2-like_7TM"/>
</dbReference>
<feature type="compositionally biased region" description="Polar residues" evidence="18">
    <location>
        <begin position="4161"/>
        <end position="4170"/>
    </location>
</feature>
<feature type="disulfide bond" evidence="17">
    <location>
        <begin position="2563"/>
        <end position="2573"/>
    </location>
</feature>
<feature type="disulfide bond" evidence="17">
    <location>
        <begin position="616"/>
        <end position="626"/>
    </location>
</feature>
<dbReference type="SUPFAM" id="SSF56487">
    <property type="entry name" value="SRCR-like"/>
    <property type="match status" value="16"/>
</dbReference>
<evidence type="ECO:0000256" key="18">
    <source>
        <dbReference type="SAM" id="MobiDB-lite"/>
    </source>
</evidence>
<feature type="disulfide bond" evidence="17">
    <location>
        <begin position="882"/>
        <end position="892"/>
    </location>
</feature>
<feature type="disulfide bond" evidence="17">
    <location>
        <begin position="710"/>
        <end position="720"/>
    </location>
</feature>
<dbReference type="PROSITE" id="PS50221">
    <property type="entry name" value="GAIN_B"/>
    <property type="match status" value="2"/>
</dbReference>
<dbReference type="SUPFAM" id="SSF57184">
    <property type="entry name" value="Growth factor receptor domain"/>
    <property type="match status" value="4"/>
</dbReference>
<organism evidence="25 26">
    <name type="scientific">Geodia barretti</name>
    <name type="common">Barrett's horny sponge</name>
    <dbReference type="NCBI Taxonomy" id="519541"/>
    <lineage>
        <taxon>Eukaryota</taxon>
        <taxon>Metazoa</taxon>
        <taxon>Porifera</taxon>
        <taxon>Demospongiae</taxon>
        <taxon>Heteroscleromorpha</taxon>
        <taxon>Tetractinellida</taxon>
        <taxon>Astrophorina</taxon>
        <taxon>Geodiidae</taxon>
        <taxon>Geodia</taxon>
    </lineage>
</organism>
<dbReference type="GO" id="GO:0005576">
    <property type="term" value="C:extracellular region"/>
    <property type="evidence" value="ECO:0007669"/>
    <property type="project" value="UniProtKB-SubCell"/>
</dbReference>
<evidence type="ECO:0000259" key="24">
    <source>
        <dbReference type="PROSITE" id="PS50835"/>
    </source>
</evidence>
<dbReference type="GO" id="GO:0005509">
    <property type="term" value="F:calcium ion binding"/>
    <property type="evidence" value="ECO:0007669"/>
    <property type="project" value="InterPro"/>
</dbReference>
<keyword evidence="9" id="KW-0677">Repeat</keyword>
<keyword evidence="8" id="KW-0732">Signal</keyword>
<dbReference type="PROSITE" id="PS50835">
    <property type="entry name" value="IG_LIKE"/>
    <property type="match status" value="1"/>
</dbReference>
<feature type="disulfide bond" evidence="17">
    <location>
        <begin position="1332"/>
        <end position="1393"/>
    </location>
</feature>
<dbReference type="Proteomes" id="UP001174909">
    <property type="component" value="Unassembled WGS sequence"/>
</dbReference>
<feature type="disulfide bond" evidence="17">
    <location>
        <begin position="493"/>
        <end position="503"/>
    </location>
</feature>
<dbReference type="CDD" id="cd00054">
    <property type="entry name" value="EGF_CA"/>
    <property type="match status" value="18"/>
</dbReference>
<keyword evidence="5" id="KW-0964">Secreted</keyword>
<dbReference type="GO" id="GO:0048513">
    <property type="term" value="P:animal organ development"/>
    <property type="evidence" value="ECO:0007669"/>
    <property type="project" value="UniProtKB-ARBA"/>
</dbReference>
<dbReference type="InterPro" id="IPR000832">
    <property type="entry name" value="GPCR_2_secretin-like"/>
</dbReference>
<feature type="domain" description="EGF-like" evidence="20">
    <location>
        <begin position="2279"/>
        <end position="2317"/>
    </location>
</feature>
<feature type="domain" description="SRCR" evidence="23">
    <location>
        <begin position="2745"/>
        <end position="2845"/>
    </location>
</feature>
<proteinExistence type="predicted"/>
<reference evidence="25" key="1">
    <citation type="submission" date="2023-03" db="EMBL/GenBank/DDBJ databases">
        <authorList>
            <person name="Steffen K."/>
            <person name="Cardenas P."/>
        </authorList>
    </citation>
    <scope>NUCLEOTIDE SEQUENCE</scope>
</reference>
<dbReference type="InterPro" id="IPR018097">
    <property type="entry name" value="EGF_Ca-bd_CS"/>
</dbReference>
<feature type="transmembrane region" description="Helical" evidence="19">
    <location>
        <begin position="3993"/>
        <end position="4015"/>
    </location>
</feature>
<feature type="domain" description="SRCR" evidence="23">
    <location>
        <begin position="541"/>
        <end position="647"/>
    </location>
</feature>
<evidence type="ECO:0000256" key="19">
    <source>
        <dbReference type="SAM" id="Phobius"/>
    </source>
</evidence>
<feature type="domain" description="SRCR" evidence="23">
    <location>
        <begin position="1578"/>
        <end position="1688"/>
    </location>
</feature>
<dbReference type="InterPro" id="IPR007110">
    <property type="entry name" value="Ig-like_dom"/>
</dbReference>
<gene>
    <name evidence="25" type="ORF">GBAR_LOCUS12845</name>
</gene>
<feature type="transmembrane region" description="Helical" evidence="19">
    <location>
        <begin position="3860"/>
        <end position="3878"/>
    </location>
</feature>
<keyword evidence="26" id="KW-1185">Reference proteome</keyword>
<feature type="disulfide bond" evidence="17">
    <location>
        <begin position="1656"/>
        <end position="1666"/>
    </location>
</feature>
<dbReference type="FunFam" id="2.10.25.10:FF:000202">
    <property type="entry name" value="Multiple epidermal growth factor-like domains 8"/>
    <property type="match status" value="1"/>
</dbReference>
<evidence type="ECO:0000259" key="20">
    <source>
        <dbReference type="PROSITE" id="PS50026"/>
    </source>
</evidence>
<dbReference type="Gene3D" id="2.10.25.10">
    <property type="entry name" value="Laminin"/>
    <property type="match status" value="21"/>
</dbReference>
<evidence type="ECO:0000256" key="5">
    <source>
        <dbReference type="ARBA" id="ARBA00022525"/>
    </source>
</evidence>
<feature type="domain" description="G-protein coupled receptors family 2 profile 2" evidence="22">
    <location>
        <begin position="3864"/>
        <end position="4017"/>
    </location>
</feature>
<accession>A0AA35S4F5</accession>
<feature type="domain" description="EGF-like" evidence="20">
    <location>
        <begin position="50"/>
        <end position="89"/>
    </location>
</feature>
<feature type="disulfide bond" evidence="17">
    <location>
        <begin position="1531"/>
        <end position="1541"/>
    </location>
</feature>
<evidence type="ECO:0000256" key="6">
    <source>
        <dbReference type="ARBA" id="ARBA00022536"/>
    </source>
</evidence>
<evidence type="ECO:0000256" key="15">
    <source>
        <dbReference type="ARBA" id="ARBA00023180"/>
    </source>
</evidence>
<feature type="domain" description="EGF-like" evidence="20">
    <location>
        <begin position="2321"/>
        <end position="2361"/>
    </location>
</feature>
<dbReference type="PROSITE" id="PS01186">
    <property type="entry name" value="EGF_2"/>
    <property type="match status" value="15"/>
</dbReference>
<feature type="domain" description="SRCR" evidence="23">
    <location>
        <begin position="285"/>
        <end position="387"/>
    </location>
</feature>
<feature type="domain" description="EGF-like" evidence="20">
    <location>
        <begin position="978"/>
        <end position="1018"/>
    </location>
</feature>
<feature type="disulfide bond" evidence="17">
    <location>
        <begin position="2698"/>
        <end position="2708"/>
    </location>
</feature>
<dbReference type="SMART" id="SM00181">
    <property type="entry name" value="EGF"/>
    <property type="match status" value="22"/>
</dbReference>
<feature type="disulfide bond" evidence="17">
    <location>
        <begin position="2249"/>
        <end position="2259"/>
    </location>
</feature>
<feature type="transmembrane region" description="Helical" evidence="19">
    <location>
        <begin position="3915"/>
        <end position="3942"/>
    </location>
</feature>
<dbReference type="InterPro" id="IPR046338">
    <property type="entry name" value="GAIN_dom_sf"/>
</dbReference>
<dbReference type="FunFam" id="3.10.250.10:FF:000016">
    <property type="entry name" value="Scavenger receptor cysteine-rich protein type 12"/>
    <property type="match status" value="2"/>
</dbReference>
<dbReference type="InterPro" id="IPR009030">
    <property type="entry name" value="Growth_fac_rcpt_cys_sf"/>
</dbReference>
<dbReference type="FunFam" id="2.10.25.10:FF:000005">
    <property type="entry name" value="Fibrillin 2"/>
    <property type="match status" value="1"/>
</dbReference>
<dbReference type="Pfam" id="PF07645">
    <property type="entry name" value="EGF_CA"/>
    <property type="match status" value="10"/>
</dbReference>
<feature type="domain" description="EGF-like" evidence="20">
    <location>
        <begin position="1730"/>
        <end position="1765"/>
    </location>
</feature>
<feature type="domain" description="GAIN-B" evidence="21">
    <location>
        <begin position="3023"/>
        <end position="3180"/>
    </location>
</feature>
<evidence type="ECO:0000256" key="2">
    <source>
        <dbReference type="ARBA" id="ARBA00004613"/>
    </source>
</evidence>
<feature type="region of interest" description="Disordered" evidence="18">
    <location>
        <begin position="3602"/>
        <end position="3659"/>
    </location>
</feature>
<evidence type="ECO:0000256" key="7">
    <source>
        <dbReference type="ARBA" id="ARBA00022692"/>
    </source>
</evidence>
<dbReference type="InterPro" id="IPR049883">
    <property type="entry name" value="NOTCH1_EGF-like"/>
</dbReference>
<feature type="disulfide bond" evidence="17">
    <location>
        <begin position="1364"/>
        <end position="1374"/>
    </location>
</feature>
<dbReference type="Gene3D" id="2.60.40.10">
    <property type="entry name" value="Immunoglobulins"/>
    <property type="match status" value="1"/>
</dbReference>
<feature type="disulfide bond" evidence="17">
    <location>
        <begin position="2814"/>
        <end position="2824"/>
    </location>
</feature>
<dbReference type="PRINTS" id="PR00258">
    <property type="entry name" value="SPERACTRCPTR"/>
</dbReference>
<feature type="domain" description="EGF-like" evidence="20">
    <location>
        <begin position="1897"/>
        <end position="1937"/>
    </location>
</feature>
<dbReference type="FunFam" id="2.10.25.10:FF:000038">
    <property type="entry name" value="Fibrillin 2"/>
    <property type="match status" value="15"/>
</dbReference>
<dbReference type="Pfam" id="PF12947">
    <property type="entry name" value="EGF_3"/>
    <property type="match status" value="8"/>
</dbReference>
<evidence type="ECO:0000256" key="1">
    <source>
        <dbReference type="ARBA" id="ARBA00004479"/>
    </source>
</evidence>
<feature type="domain" description="Ig-like" evidence="24">
    <location>
        <begin position="3219"/>
        <end position="3329"/>
    </location>
</feature>
<feature type="domain" description="EGF-like" evidence="20">
    <location>
        <begin position="1019"/>
        <end position="1059"/>
    </location>
</feature>
<dbReference type="PROSITE" id="PS01187">
    <property type="entry name" value="EGF_CA"/>
    <property type="match status" value="11"/>
</dbReference>
<evidence type="ECO:0000256" key="9">
    <source>
        <dbReference type="ARBA" id="ARBA00022737"/>
    </source>
</evidence>
<dbReference type="PROSITE" id="PS50287">
    <property type="entry name" value="SRCR_2"/>
    <property type="match status" value="17"/>
</dbReference>
<feature type="domain" description="EGF-like" evidence="20">
    <location>
        <begin position="1938"/>
        <end position="1978"/>
    </location>
</feature>
<dbReference type="EMBL" id="CASHTH010001914">
    <property type="protein sequence ID" value="CAI8021726.1"/>
    <property type="molecule type" value="Genomic_DNA"/>
</dbReference>
<dbReference type="SMART" id="SM00202">
    <property type="entry name" value="SR"/>
    <property type="match status" value="13"/>
</dbReference>
<dbReference type="InterPro" id="IPR001190">
    <property type="entry name" value="SRCR"/>
</dbReference>
<comment type="subcellular location">
    <subcellularLocation>
        <location evidence="3">Cell membrane</location>
        <topology evidence="3">Multi-pass membrane protein</topology>
    </subcellularLocation>
    <subcellularLocation>
        <location evidence="1">Membrane</location>
        <topology evidence="1">Single-pass type I membrane protein</topology>
    </subcellularLocation>
    <subcellularLocation>
        <location evidence="2">Secreted</location>
    </subcellularLocation>
</comment>
<evidence type="ECO:0000313" key="26">
    <source>
        <dbReference type="Proteomes" id="UP001174909"/>
    </source>
</evidence>
<feature type="transmembrane region" description="Helical" evidence="19">
    <location>
        <begin position="3963"/>
        <end position="3987"/>
    </location>
</feature>
<keyword evidence="13 17" id="KW-1015">Disulfide bond</keyword>
<feature type="domain" description="EGF-like" evidence="20">
    <location>
        <begin position="1773"/>
        <end position="1813"/>
    </location>
</feature>
<feature type="transmembrane region" description="Helical" evidence="19">
    <location>
        <begin position="3823"/>
        <end position="3848"/>
    </location>
</feature>
<feature type="compositionally biased region" description="Low complexity" evidence="18">
    <location>
        <begin position="3602"/>
        <end position="3618"/>
    </location>
</feature>
<dbReference type="InterPro" id="IPR024731">
    <property type="entry name" value="NELL2-like_EGF"/>
</dbReference>
<evidence type="ECO:0000259" key="21">
    <source>
        <dbReference type="PROSITE" id="PS50221"/>
    </source>
</evidence>
<dbReference type="Pfam" id="PF12661">
    <property type="entry name" value="hEGF"/>
    <property type="match status" value="1"/>
</dbReference>
<dbReference type="FunFam" id="3.10.250.10:FF:000005">
    <property type="entry name" value="Neurotrypsin isoform A"/>
    <property type="match status" value="1"/>
</dbReference>
<evidence type="ECO:0000256" key="12">
    <source>
        <dbReference type="ARBA" id="ARBA00023136"/>
    </source>
</evidence>
<feature type="domain" description="SRCR" evidence="23">
    <location>
        <begin position="395"/>
        <end position="527"/>
    </location>
</feature>
<feature type="domain" description="SRCR" evidence="23">
    <location>
        <begin position="1216"/>
        <end position="1277"/>
    </location>
</feature>
<feature type="domain" description="SRCR" evidence="23">
    <location>
        <begin position="810"/>
        <end position="913"/>
    </location>
</feature>
<feature type="domain" description="EGF-like" evidence="20">
    <location>
        <begin position="1406"/>
        <end position="1446"/>
    </location>
</feature>
<dbReference type="Pfam" id="PF12662">
    <property type="entry name" value="cEGF"/>
    <property type="match status" value="1"/>
</dbReference>
<feature type="disulfide bond" evidence="17">
    <location>
        <begin position="585"/>
        <end position="646"/>
    </location>
</feature>
<feature type="domain" description="SRCR" evidence="23">
    <location>
        <begin position="2628"/>
        <end position="2731"/>
    </location>
</feature>
<dbReference type="InterPro" id="IPR009017">
    <property type="entry name" value="GFP"/>
</dbReference>
<dbReference type="Gene3D" id="1.20.1070.10">
    <property type="entry name" value="Rhodopsin 7-helix transmembrane proteins"/>
    <property type="match status" value="1"/>
</dbReference>
<evidence type="ECO:0000256" key="16">
    <source>
        <dbReference type="PROSITE-ProRule" id="PRU00076"/>
    </source>
</evidence>
<feature type="disulfide bond" evidence="17">
    <location>
        <begin position="355"/>
        <end position="365"/>
    </location>
</feature>
<dbReference type="SMART" id="SM00179">
    <property type="entry name" value="EGF_CA"/>
    <property type="match status" value="22"/>
</dbReference>
<dbReference type="PROSITE" id="PS00010">
    <property type="entry name" value="ASX_HYDROXYL"/>
    <property type="match status" value="20"/>
</dbReference>
<feature type="domain" description="SRCR" evidence="23">
    <location>
        <begin position="2493"/>
        <end position="2596"/>
    </location>
</feature>
<feature type="domain" description="EGF-like" evidence="20">
    <location>
        <begin position="240"/>
        <end position="280"/>
    </location>
</feature>
<feature type="domain" description="SRCR" evidence="23">
    <location>
        <begin position="1295"/>
        <end position="1394"/>
    </location>
</feature>
<keyword evidence="11 19" id="KW-1133">Transmembrane helix</keyword>
<dbReference type="PROSITE" id="PS50261">
    <property type="entry name" value="G_PROTEIN_RECEP_F2_4"/>
    <property type="match status" value="1"/>
</dbReference>
<feature type="domain" description="EGF-like" evidence="20">
    <location>
        <begin position="2362"/>
        <end position="2403"/>
    </location>
</feature>
<dbReference type="PANTHER" id="PTHR19331">
    <property type="entry name" value="SCAVENGER RECEPTOR DOMAIN-CONTAINING"/>
    <property type="match status" value="1"/>
</dbReference>
<feature type="domain" description="EGF-like" evidence="20">
    <location>
        <begin position="2446"/>
        <end position="2487"/>
    </location>
</feature>
<feature type="domain" description="EGF-like" evidence="20">
    <location>
        <begin position="1060"/>
        <end position="1100"/>
    </location>
</feature>
<evidence type="ECO:0000256" key="10">
    <source>
        <dbReference type="ARBA" id="ARBA00022837"/>
    </source>
</evidence>
<feature type="domain" description="SRCR" evidence="23">
    <location>
        <begin position="1984"/>
        <end position="2086"/>
    </location>
</feature>
<evidence type="ECO:0000256" key="13">
    <source>
        <dbReference type="ARBA" id="ARBA00023157"/>
    </source>
</evidence>
<keyword evidence="10" id="KW-0106">Calcium</keyword>
<feature type="domain" description="EGF-like" evidence="20">
    <location>
        <begin position="1855"/>
        <end position="1896"/>
    </location>
</feature>
<feature type="disulfide bond" evidence="17">
    <location>
        <begin position="2055"/>
        <end position="2065"/>
    </location>
</feature>
<evidence type="ECO:0000256" key="11">
    <source>
        <dbReference type="ARBA" id="ARBA00022989"/>
    </source>
</evidence>
<feature type="domain" description="SRCR" evidence="23">
    <location>
        <begin position="96"/>
        <end position="140"/>
    </location>
</feature>
<feature type="domain" description="EGF-like" evidence="20">
    <location>
        <begin position="10"/>
        <end position="49"/>
    </location>
</feature>
<feature type="domain" description="SRCR" evidence="23">
    <location>
        <begin position="1106"/>
        <end position="1207"/>
    </location>
</feature>
<name>A0AA35S4F5_GEOBA</name>
<dbReference type="SMART" id="SM00303">
    <property type="entry name" value="GPS"/>
    <property type="match status" value="2"/>
</dbReference>
<evidence type="ECO:0000259" key="23">
    <source>
        <dbReference type="PROSITE" id="PS50287"/>
    </source>
</evidence>
<evidence type="ECO:0000313" key="25">
    <source>
        <dbReference type="EMBL" id="CAI8021726.1"/>
    </source>
</evidence>
<feature type="domain" description="EGF-like" evidence="20">
    <location>
        <begin position="2404"/>
        <end position="2445"/>
    </location>
</feature>
<feature type="compositionally biased region" description="Basic and acidic residues" evidence="18">
    <location>
        <begin position="4171"/>
        <end position="4182"/>
    </location>
</feature>
<feature type="disulfide bond" evidence="17">
    <location>
        <begin position="1176"/>
        <end position="1186"/>
    </location>
</feature>
<dbReference type="InterPro" id="IPR001881">
    <property type="entry name" value="EGF-like_Ca-bd_dom"/>
</dbReference>
<feature type="domain" description="GAIN-B" evidence="21">
    <location>
        <begin position="3635"/>
        <end position="3811"/>
    </location>
</feature>
<dbReference type="InterPro" id="IPR000203">
    <property type="entry name" value="GPS"/>
</dbReference>
<keyword evidence="7 19" id="KW-0812">Transmembrane</keyword>